<evidence type="ECO:0000256" key="2">
    <source>
        <dbReference type="ARBA" id="ARBA00023125"/>
    </source>
</evidence>
<keyword evidence="4" id="KW-0539">Nucleus</keyword>
<accession>A0ABM3H3P1</accession>
<keyword evidence="1" id="KW-0805">Transcription regulation</keyword>
<dbReference type="Pfam" id="PF02365">
    <property type="entry name" value="NAM"/>
    <property type="match status" value="1"/>
</dbReference>
<feature type="domain" description="NAC" evidence="5">
    <location>
        <begin position="6"/>
        <end position="156"/>
    </location>
</feature>
<reference evidence="6" key="1">
    <citation type="submission" date="2025-05" db="UniProtKB">
        <authorList>
            <consortium name="RefSeq"/>
        </authorList>
    </citation>
    <scope>NUCLEOTIDE SEQUENCE [LARGE SCALE GENOMIC DNA]</scope>
</reference>
<dbReference type="GeneID" id="115740173"/>
<gene>
    <name evidence="7" type="primary">LOC115740173</name>
</gene>
<evidence type="ECO:0000313" key="6">
    <source>
        <dbReference type="Proteomes" id="UP000827889"/>
    </source>
</evidence>
<protein>
    <submittedName>
        <fullName evidence="7">NAC domain-containing protein 86 isoform X2</fullName>
    </submittedName>
</protein>
<organism evidence="6 7">
    <name type="scientific">Rhodamnia argentea</name>
    <dbReference type="NCBI Taxonomy" id="178133"/>
    <lineage>
        <taxon>Eukaryota</taxon>
        <taxon>Viridiplantae</taxon>
        <taxon>Streptophyta</taxon>
        <taxon>Embryophyta</taxon>
        <taxon>Tracheophyta</taxon>
        <taxon>Spermatophyta</taxon>
        <taxon>Magnoliopsida</taxon>
        <taxon>eudicotyledons</taxon>
        <taxon>Gunneridae</taxon>
        <taxon>Pentapetalae</taxon>
        <taxon>rosids</taxon>
        <taxon>malvids</taxon>
        <taxon>Myrtales</taxon>
        <taxon>Myrtaceae</taxon>
        <taxon>Myrtoideae</taxon>
        <taxon>Myrteae</taxon>
        <taxon>Australasian group</taxon>
        <taxon>Rhodamnia</taxon>
    </lineage>
</organism>
<dbReference type="InterPro" id="IPR036093">
    <property type="entry name" value="NAC_dom_sf"/>
</dbReference>
<dbReference type="RefSeq" id="XP_048131216.1">
    <property type="nucleotide sequence ID" value="XM_048275259.1"/>
</dbReference>
<keyword evidence="3" id="KW-0804">Transcription</keyword>
<keyword evidence="6" id="KW-1185">Reference proteome</keyword>
<reference evidence="7" key="2">
    <citation type="submission" date="2025-08" db="UniProtKB">
        <authorList>
            <consortium name="RefSeq"/>
        </authorList>
    </citation>
    <scope>IDENTIFICATION</scope>
    <source>
        <tissue evidence="7">Leaf</tissue>
    </source>
</reference>
<name>A0ABM3H3P1_9MYRT</name>
<dbReference type="Proteomes" id="UP000827889">
    <property type="component" value="Chromosome 2"/>
</dbReference>
<evidence type="ECO:0000256" key="1">
    <source>
        <dbReference type="ARBA" id="ARBA00023015"/>
    </source>
</evidence>
<dbReference type="Gene3D" id="2.170.150.80">
    <property type="entry name" value="NAC domain"/>
    <property type="match status" value="1"/>
</dbReference>
<dbReference type="PANTHER" id="PTHR31744">
    <property type="entry name" value="PROTEIN CUP-SHAPED COTYLEDON 2-RELATED"/>
    <property type="match status" value="1"/>
</dbReference>
<sequence length="646" mass="73887">MAPVSLPPGFRFHPTDEELVAYYLKRKINGRKIELEVIPEVDLYKCEPWDLPGKSLLPSKDLEWYFFSPRDRKYPNGSRTNRATKAGYWKATGKDRKVNSQNRAVGMKKTLVYYRGRAPHGARTGWVMHEYRLDERECENASGIQDAYALCRVFKKSTTCMKIGERCSTMNSTMSQRSDDLYLESRCDDMESTDNYSVSLNTYSPSIMNEPSTFDEYPPHEVKWVQPLHEDPFQFPTPSFSNRGTLSYPPSQVDIALECARLQHRLLPPSLGMESLVQDGFVHSQIPQSSQTQESATKCDILQEILSVAQASQDLIQQSAPLFSWDANYTPMEDFNFGTGKETAYCHLISDIPFTRYNNKPCSDLNVRNVEIGDWMEDFKMDQGTSENLRWVGMSNKDMEKTFGEENKVIPVENISNFQRHGEEEAQGEMLPSSSYKELLEDEETGDFPLDFINEDRSGDFLDDGHVDDYSNSLSFEIVEEVKVNHGMFVTTRQAAETIFHQMVPSQVVKVQSLNQGMILNDLPFTSSYPKRRYELVRDSNVRKFKSFARGKFVGMKNSIIPSMKFGSSIVSTTDAENIEECNFNMKRIRKTASIKWNDESENSTSITIDGGGSTRLHWKKTVFCLTIALVLSCVWANRNILTLEY</sequence>
<keyword evidence="2" id="KW-0238">DNA-binding</keyword>
<evidence type="ECO:0000256" key="3">
    <source>
        <dbReference type="ARBA" id="ARBA00023163"/>
    </source>
</evidence>
<dbReference type="PROSITE" id="PS51005">
    <property type="entry name" value="NAC"/>
    <property type="match status" value="1"/>
</dbReference>
<dbReference type="PANTHER" id="PTHR31744:SF210">
    <property type="entry name" value="NAC DOMAIN-CONTAINING PROTEIN 86-LIKE"/>
    <property type="match status" value="1"/>
</dbReference>
<evidence type="ECO:0000313" key="7">
    <source>
        <dbReference type="RefSeq" id="XP_048131216.1"/>
    </source>
</evidence>
<evidence type="ECO:0000259" key="5">
    <source>
        <dbReference type="PROSITE" id="PS51005"/>
    </source>
</evidence>
<proteinExistence type="predicted"/>
<evidence type="ECO:0000256" key="4">
    <source>
        <dbReference type="ARBA" id="ARBA00023242"/>
    </source>
</evidence>
<dbReference type="SUPFAM" id="SSF101941">
    <property type="entry name" value="NAC domain"/>
    <property type="match status" value="1"/>
</dbReference>
<dbReference type="InterPro" id="IPR003441">
    <property type="entry name" value="NAC-dom"/>
</dbReference>